<dbReference type="Proteomes" id="UP000002624">
    <property type="component" value="Unassembled WGS sequence"/>
</dbReference>
<accession>C6HR70</accession>
<protein>
    <submittedName>
        <fullName evidence="2">Uncharacterized protein</fullName>
    </submittedName>
</protein>
<feature type="compositionally biased region" description="Basic and acidic residues" evidence="1">
    <location>
        <begin position="26"/>
        <end position="38"/>
    </location>
</feature>
<proteinExistence type="predicted"/>
<feature type="compositionally biased region" description="Polar residues" evidence="1">
    <location>
        <begin position="92"/>
        <end position="104"/>
    </location>
</feature>
<dbReference type="EMBL" id="GG692436">
    <property type="protein sequence ID" value="EER37004.1"/>
    <property type="molecule type" value="Genomic_DNA"/>
</dbReference>
<dbReference type="HOGENOM" id="CLU_1948237_0_0_1"/>
<name>C6HR70_AJECH</name>
<feature type="region of interest" description="Disordered" evidence="1">
    <location>
        <begin position="1"/>
        <end position="116"/>
    </location>
</feature>
<evidence type="ECO:0000313" key="2">
    <source>
        <dbReference type="EMBL" id="EER37004.1"/>
    </source>
</evidence>
<organism evidence="2 3">
    <name type="scientific">Ajellomyces capsulatus (strain H143)</name>
    <name type="common">Darling's disease fungus</name>
    <name type="synonym">Histoplasma capsulatum</name>
    <dbReference type="NCBI Taxonomy" id="544712"/>
    <lineage>
        <taxon>Eukaryota</taxon>
        <taxon>Fungi</taxon>
        <taxon>Dikarya</taxon>
        <taxon>Ascomycota</taxon>
        <taxon>Pezizomycotina</taxon>
        <taxon>Eurotiomycetes</taxon>
        <taxon>Eurotiomycetidae</taxon>
        <taxon>Onygenales</taxon>
        <taxon>Ajellomycetaceae</taxon>
        <taxon>Histoplasma</taxon>
    </lineage>
</organism>
<sequence length="129" mass="14464">MSSASASSMRLGSLLAGPRFLPWTTRNRDVHLRERQTKDSLASEGFYGDRGVEELVDTTHPGNWQRGTDRPEEEQIKKTQKKRRGTGRPQIRNPQESDPATTDQIKPREPNNGCDDGAVLNSLIILSYS</sequence>
<dbReference type="AlphaFoldDB" id="C6HR70"/>
<evidence type="ECO:0000256" key="1">
    <source>
        <dbReference type="SAM" id="MobiDB-lite"/>
    </source>
</evidence>
<gene>
    <name evidence="2" type="ORF">HCDG_08455</name>
</gene>
<evidence type="ECO:0000313" key="3">
    <source>
        <dbReference type="Proteomes" id="UP000002624"/>
    </source>
</evidence>
<reference evidence="3" key="1">
    <citation type="submission" date="2009-05" db="EMBL/GenBank/DDBJ databases">
        <title>The genome sequence of Ajellomyces capsulatus strain H143.</title>
        <authorList>
            <person name="Champion M."/>
            <person name="Cuomo C.A."/>
            <person name="Ma L.-J."/>
            <person name="Henn M.R."/>
            <person name="Sil A."/>
            <person name="Goldman B."/>
            <person name="Young S.K."/>
            <person name="Kodira C.D."/>
            <person name="Zeng Q."/>
            <person name="Koehrsen M."/>
            <person name="Alvarado L."/>
            <person name="Berlin A.M."/>
            <person name="Borenstein D."/>
            <person name="Chen Z."/>
            <person name="Engels R."/>
            <person name="Freedman E."/>
            <person name="Gellesch M."/>
            <person name="Goldberg J."/>
            <person name="Griggs A."/>
            <person name="Gujja S."/>
            <person name="Heiman D.I."/>
            <person name="Hepburn T.A."/>
            <person name="Howarth C."/>
            <person name="Jen D."/>
            <person name="Larson L."/>
            <person name="Lewis B."/>
            <person name="Mehta T."/>
            <person name="Park D."/>
            <person name="Pearson M."/>
            <person name="Roberts A."/>
            <person name="Saif S."/>
            <person name="Shea T.D."/>
            <person name="Shenoy N."/>
            <person name="Sisk P."/>
            <person name="Stolte C."/>
            <person name="Sykes S."/>
            <person name="Walk T."/>
            <person name="White J."/>
            <person name="Yandava C."/>
            <person name="Klein B."/>
            <person name="McEwen J.G."/>
            <person name="Puccia R."/>
            <person name="Goldman G.H."/>
            <person name="Felipe M.S."/>
            <person name="Nino-Vega G."/>
            <person name="San-Blas G."/>
            <person name="Taylor J.W."/>
            <person name="Mendoza L."/>
            <person name="Galagan J.E."/>
            <person name="Nusbaum C."/>
            <person name="Birren B.W."/>
        </authorList>
    </citation>
    <scope>NUCLEOTIDE SEQUENCE [LARGE SCALE GENOMIC DNA]</scope>
    <source>
        <strain evidence="3">H143</strain>
    </source>
</reference>
<feature type="compositionally biased region" description="Basic and acidic residues" evidence="1">
    <location>
        <begin position="67"/>
        <end position="77"/>
    </location>
</feature>
<feature type="compositionally biased region" description="Low complexity" evidence="1">
    <location>
        <begin position="1"/>
        <end position="17"/>
    </location>
</feature>
<dbReference type="VEuPathDB" id="FungiDB:HCDG_08455"/>